<dbReference type="RefSeq" id="WP_058567106.1">
    <property type="nucleotide sequence ID" value="NZ_LOPW02000002.1"/>
</dbReference>
<dbReference type="SMART" id="SM00943">
    <property type="entry name" value="Prim-Pol"/>
    <property type="match status" value="1"/>
</dbReference>
<dbReference type="SUPFAM" id="SSF56747">
    <property type="entry name" value="Prim-pol domain"/>
    <property type="match status" value="1"/>
</dbReference>
<dbReference type="Gene3D" id="3.30.2250.10">
    <property type="entry name" value="Bifunctional DNA primase/polymerase domain"/>
    <property type="match status" value="1"/>
</dbReference>
<sequence>MSKETIAERLEEAGVGADRLVDVHDGEKKCTDHTHLSPPDVSGNYGVRATAKDELVIIDVDDYKGLNDKSGLSALMELPPTLEEKTPHGGTHRFFVVPMTDDGRTIAAVFEDEFGKKNPNPSWGEVRVANQYVVAAGSQLDGCDKGECDECSKEDGGRYELTADGDRPIATVSAEEFVEVLSQDPNYAPGEDTERTDAPVTRVDDEEDVLGYALNESNDGKLQRLWRGDCSDYDGDRSEAESALAYKLSWWLQGDKQAVRRAMDRSGAEKWAERTDDSYRDSILEAVDEQRKEGEFFDPDSTAKERAPTYDEEEVKRGETLLAVECSPTNPAGEMEHRNGHYGYWWEKRDEDGQIVEKEFNAVTNFTLETLEHLQTDEGDLLKIRVHPAHPMEDEYDVDVHPTVFNETRKFKEEIVRGRTTRYEPGKRNQTALNDLRETVGTQMVPERVGVEHIGLAGDEYNEWVSPLGTLTADGSTDDPDHRYYAKGGSSESKGGSLARKWKLDPETLKDYDKEDVARIVELLPQTRRPERGLSILGWFYAAPLRPLIHDWEGEFNLLQVVGSTGTGKTSTLEMFWEAFGMDPDPFSASDTVFTLTKHMSSSSGVPVWIDEYKPADIDNRSLDKLHRRLREVTKGGAVSKGKPDLGEVLFKLKAPVVVSGEQRFSQNVPAVRRRALMTTLSDAATNNGSEYARAFSELTGTAYEDENGVAQYPKGYDLMDHARAYYRFILGLSADELHEAWKASRQEAAEILSSRGLTFQNTEFQAAQTVLFGIQVFRSFAESVGADMSALPTREEIGDAFEHYASNIGKDGKRMGYDDGFLELFAQAASNGYLERDVDFRFMDSQKFGSEVLAFHMPTANAAVRRYVRDYNLDDEYTLVGKNDYLSAFRDKSERSSSHIKAVNHTARLDGGRTKCVVIDPHRTGEVLGSGFDLRAFGRGNAEEDKEAEETAGSDDDGGNGPAATAEQETQQAAADGGDDKGPQWRAERVVKILATGERLTQGAICSRLAKRYDIGPDDGKAAIKKAVSQGSIVESGGGEYRIA</sequence>
<feature type="compositionally biased region" description="Low complexity" evidence="1">
    <location>
        <begin position="964"/>
        <end position="976"/>
    </location>
</feature>
<comment type="caution">
    <text evidence="3">The sequence shown here is derived from an EMBL/GenBank/DDBJ whole genome shotgun (WGS) entry which is preliminary data.</text>
</comment>
<accession>A0A2P4NVS4</accession>
<dbReference type="OrthoDB" id="308447at2157"/>
<dbReference type="EMBL" id="LOPW02000002">
    <property type="protein sequence ID" value="POG57247.1"/>
    <property type="molecule type" value="Genomic_DNA"/>
</dbReference>
<organism evidence="3 4">
    <name type="scientific">Haloferax marisrubri</name>
    <dbReference type="NCBI Taxonomy" id="1544719"/>
    <lineage>
        <taxon>Archaea</taxon>
        <taxon>Methanobacteriati</taxon>
        <taxon>Methanobacteriota</taxon>
        <taxon>Stenosarchaea group</taxon>
        <taxon>Halobacteria</taxon>
        <taxon>Halobacteriales</taxon>
        <taxon>Haloferacaceae</taxon>
        <taxon>Haloferax</taxon>
    </lineage>
</organism>
<gene>
    <name evidence="3" type="ORF">AUR65_001410</name>
</gene>
<feature type="compositionally biased region" description="Acidic residues" evidence="1">
    <location>
        <begin position="945"/>
        <end position="959"/>
    </location>
</feature>
<reference evidence="3" key="1">
    <citation type="submission" date="2017-08" db="EMBL/GenBank/DDBJ databases">
        <title>Haloferax marisrubri sp. nov., isolated from the Discovery deep brine-seawater interface in the Red Sea.</title>
        <authorList>
            <person name="Zhang G."/>
            <person name="Stingl U."/>
        </authorList>
    </citation>
    <scope>NUCLEOTIDE SEQUENCE [LARGE SCALE GENOMIC DNA]</scope>
    <source>
        <strain evidence="3">SB3</strain>
    </source>
</reference>
<name>A0A2P4NVS4_9EURY</name>
<feature type="domain" description="DNA primase/polymerase bifunctional N-terminal" evidence="2">
    <location>
        <begin position="7"/>
        <end position="202"/>
    </location>
</feature>
<evidence type="ECO:0000256" key="1">
    <source>
        <dbReference type="SAM" id="MobiDB-lite"/>
    </source>
</evidence>
<protein>
    <recommendedName>
        <fullName evidence="2">DNA primase/polymerase bifunctional N-terminal domain-containing protein</fullName>
    </recommendedName>
</protein>
<keyword evidence="4" id="KW-1185">Reference proteome</keyword>
<dbReference type="InterPro" id="IPR015330">
    <property type="entry name" value="DNA_primase/pol_bifunc_N"/>
</dbReference>
<evidence type="ECO:0000259" key="2">
    <source>
        <dbReference type="SMART" id="SM00943"/>
    </source>
</evidence>
<dbReference type="Pfam" id="PF09250">
    <property type="entry name" value="Prim-Pol"/>
    <property type="match status" value="1"/>
</dbReference>
<feature type="region of interest" description="Disordered" evidence="1">
    <location>
        <begin position="941"/>
        <end position="985"/>
    </location>
</feature>
<evidence type="ECO:0000313" key="4">
    <source>
        <dbReference type="Proteomes" id="UP000053621"/>
    </source>
</evidence>
<proteinExistence type="predicted"/>
<dbReference type="AlphaFoldDB" id="A0A2P4NVS4"/>
<dbReference type="Proteomes" id="UP000053621">
    <property type="component" value="Unassembled WGS sequence"/>
</dbReference>
<evidence type="ECO:0000313" key="3">
    <source>
        <dbReference type="EMBL" id="POG57247.1"/>
    </source>
</evidence>